<dbReference type="EMBL" id="BARW01013467">
    <property type="protein sequence ID" value="GAI80227.1"/>
    <property type="molecule type" value="Genomic_DNA"/>
</dbReference>
<feature type="non-terminal residue" evidence="2">
    <location>
        <position position="74"/>
    </location>
</feature>
<protein>
    <submittedName>
        <fullName evidence="2">Uncharacterized protein</fullName>
    </submittedName>
</protein>
<organism evidence="2">
    <name type="scientific">marine sediment metagenome</name>
    <dbReference type="NCBI Taxonomy" id="412755"/>
    <lineage>
        <taxon>unclassified sequences</taxon>
        <taxon>metagenomes</taxon>
        <taxon>ecological metagenomes</taxon>
    </lineage>
</organism>
<sequence>MNEYNEYRENKNSNNIKKDGDQSQDNPKTVTFDPVNDTEILEDSNLNDFMDKFGSLPYSLKVLFLNLIKYFEEN</sequence>
<reference evidence="2" key="1">
    <citation type="journal article" date="2014" name="Front. Microbiol.">
        <title>High frequency of phylogenetically diverse reductive dehalogenase-homologous genes in deep subseafloor sedimentary metagenomes.</title>
        <authorList>
            <person name="Kawai M."/>
            <person name="Futagami T."/>
            <person name="Toyoda A."/>
            <person name="Takaki Y."/>
            <person name="Nishi S."/>
            <person name="Hori S."/>
            <person name="Arai W."/>
            <person name="Tsubouchi T."/>
            <person name="Morono Y."/>
            <person name="Uchiyama I."/>
            <person name="Ito T."/>
            <person name="Fujiyama A."/>
            <person name="Inagaki F."/>
            <person name="Takami H."/>
        </authorList>
    </citation>
    <scope>NUCLEOTIDE SEQUENCE</scope>
    <source>
        <strain evidence="2">Expedition CK06-06</strain>
    </source>
</reference>
<feature type="compositionally biased region" description="Basic and acidic residues" evidence="1">
    <location>
        <begin position="1"/>
        <end position="21"/>
    </location>
</feature>
<proteinExistence type="predicted"/>
<evidence type="ECO:0000313" key="2">
    <source>
        <dbReference type="EMBL" id="GAI80227.1"/>
    </source>
</evidence>
<gene>
    <name evidence="2" type="ORF">S12H4_24666</name>
</gene>
<evidence type="ECO:0000256" key="1">
    <source>
        <dbReference type="SAM" id="MobiDB-lite"/>
    </source>
</evidence>
<name>X1RHJ4_9ZZZZ</name>
<comment type="caution">
    <text evidence="2">The sequence shown here is derived from an EMBL/GenBank/DDBJ whole genome shotgun (WGS) entry which is preliminary data.</text>
</comment>
<accession>X1RHJ4</accession>
<feature type="region of interest" description="Disordered" evidence="1">
    <location>
        <begin position="1"/>
        <end position="35"/>
    </location>
</feature>
<dbReference type="AlphaFoldDB" id="X1RHJ4"/>